<dbReference type="PRINTS" id="PR00420">
    <property type="entry name" value="RNGMNOXGNASE"/>
</dbReference>
<protein>
    <submittedName>
        <fullName evidence="8">2-octaprenylphenol hydroxylase</fullName>
        <ecNumber evidence="8">1.14.13.-</ecNumber>
    </submittedName>
</protein>
<dbReference type="InterPro" id="IPR036188">
    <property type="entry name" value="FAD/NAD-bd_sf"/>
</dbReference>
<comment type="caution">
    <text evidence="8">The sequence shown here is derived from an EMBL/GenBank/DDBJ whole genome shotgun (WGS) entry which is preliminary data.</text>
</comment>
<keyword evidence="6" id="KW-0503">Monooxygenase</keyword>
<evidence type="ECO:0000256" key="6">
    <source>
        <dbReference type="ARBA" id="ARBA00023033"/>
    </source>
</evidence>
<dbReference type="GO" id="GO:0006744">
    <property type="term" value="P:ubiquinone biosynthetic process"/>
    <property type="evidence" value="ECO:0007669"/>
    <property type="project" value="InterPro"/>
</dbReference>
<comment type="similarity">
    <text evidence="2">Belongs to the UbiH/COQ6 family.</text>
</comment>
<comment type="cofactor">
    <cofactor evidence="1">
        <name>FAD</name>
        <dbReference type="ChEBI" id="CHEBI:57692"/>
    </cofactor>
</comment>
<accession>A0A1J5QEQ0</accession>
<dbReference type="SUPFAM" id="SSF51905">
    <property type="entry name" value="FAD/NAD(P)-binding domain"/>
    <property type="match status" value="1"/>
</dbReference>
<dbReference type="InterPro" id="IPR051205">
    <property type="entry name" value="UbiH/COQ6_monooxygenase"/>
</dbReference>
<proteinExistence type="inferred from homology"/>
<dbReference type="GO" id="GO:0016705">
    <property type="term" value="F:oxidoreductase activity, acting on paired donors, with incorporation or reduction of molecular oxygen"/>
    <property type="evidence" value="ECO:0007669"/>
    <property type="project" value="InterPro"/>
</dbReference>
<evidence type="ECO:0000256" key="3">
    <source>
        <dbReference type="ARBA" id="ARBA00022630"/>
    </source>
</evidence>
<dbReference type="Pfam" id="PF01494">
    <property type="entry name" value="FAD_binding_3"/>
    <property type="match status" value="1"/>
</dbReference>
<evidence type="ECO:0000256" key="1">
    <source>
        <dbReference type="ARBA" id="ARBA00001974"/>
    </source>
</evidence>
<keyword evidence="4" id="KW-0274">FAD</keyword>
<evidence type="ECO:0000256" key="4">
    <source>
        <dbReference type="ARBA" id="ARBA00022827"/>
    </source>
</evidence>
<dbReference type="NCBIfam" id="NF005788">
    <property type="entry name" value="PRK07608.1-3"/>
    <property type="match status" value="1"/>
</dbReference>
<keyword evidence="3" id="KW-0285">Flavoprotein</keyword>
<organism evidence="8">
    <name type="scientific">mine drainage metagenome</name>
    <dbReference type="NCBI Taxonomy" id="410659"/>
    <lineage>
        <taxon>unclassified sequences</taxon>
        <taxon>metagenomes</taxon>
        <taxon>ecological metagenomes</taxon>
    </lineage>
</organism>
<dbReference type="EC" id="1.14.13.-" evidence="8"/>
<dbReference type="PANTHER" id="PTHR43876">
    <property type="entry name" value="UBIQUINONE BIOSYNTHESIS MONOOXYGENASE COQ6, MITOCHONDRIAL"/>
    <property type="match status" value="1"/>
</dbReference>
<feature type="domain" description="FAD-binding" evidence="7">
    <location>
        <begin position="6"/>
        <end position="342"/>
    </location>
</feature>
<reference evidence="8" key="1">
    <citation type="submission" date="2016-10" db="EMBL/GenBank/DDBJ databases">
        <title>Sequence of Gallionella enrichment culture.</title>
        <authorList>
            <person name="Poehlein A."/>
            <person name="Muehling M."/>
            <person name="Daniel R."/>
        </authorList>
    </citation>
    <scope>NUCLEOTIDE SEQUENCE</scope>
</reference>
<dbReference type="EMBL" id="MLJW01000853">
    <property type="protein sequence ID" value="OIQ82025.1"/>
    <property type="molecule type" value="Genomic_DNA"/>
</dbReference>
<evidence type="ECO:0000313" key="8">
    <source>
        <dbReference type="EMBL" id="OIQ82025.1"/>
    </source>
</evidence>
<evidence type="ECO:0000259" key="7">
    <source>
        <dbReference type="Pfam" id="PF01494"/>
    </source>
</evidence>
<dbReference type="Gene3D" id="3.50.50.60">
    <property type="entry name" value="FAD/NAD(P)-binding domain"/>
    <property type="match status" value="2"/>
</dbReference>
<dbReference type="GO" id="GO:0071949">
    <property type="term" value="F:FAD binding"/>
    <property type="evidence" value="ECO:0007669"/>
    <property type="project" value="InterPro"/>
</dbReference>
<dbReference type="GO" id="GO:0004497">
    <property type="term" value="F:monooxygenase activity"/>
    <property type="evidence" value="ECO:0007669"/>
    <property type="project" value="UniProtKB-KW"/>
</dbReference>
<dbReference type="AlphaFoldDB" id="A0A1J5QEQ0"/>
<dbReference type="PROSITE" id="PS01304">
    <property type="entry name" value="UBIH"/>
    <property type="match status" value="1"/>
</dbReference>
<dbReference type="InterPro" id="IPR002938">
    <property type="entry name" value="FAD-bd"/>
</dbReference>
<dbReference type="InterPro" id="IPR010971">
    <property type="entry name" value="UbiH/COQ6"/>
</dbReference>
<evidence type="ECO:0000256" key="2">
    <source>
        <dbReference type="ARBA" id="ARBA00005349"/>
    </source>
</evidence>
<dbReference type="NCBIfam" id="TIGR01988">
    <property type="entry name" value="Ubi-OHases"/>
    <property type="match status" value="1"/>
</dbReference>
<keyword evidence="5 8" id="KW-0560">Oxidoreductase</keyword>
<evidence type="ECO:0000256" key="5">
    <source>
        <dbReference type="ARBA" id="ARBA00023002"/>
    </source>
</evidence>
<sequence>MPPDFDLVVTGGGLVGAACALALRESGLRLALVEAAVPPMVPPDDSWDSRIYAISPGNADFLSRLGVWQTLDQARITPIEEMRIWGDDGDAHLDFSAYGSGVATLGYIVESRLLQAGLWTGLRDSLEITLISPAQGAGLVLEDDRAVLTLADGRTLTSRLIVGADGGASWTRGQAGMAVATTDYRQMGVVANFAATKPHGNMARQWFRADGILAWLPLPGRRISMVWSTTPEQAKTLLTLQPGALAQTVAQAGQEALGDLQLLTPAAAYPLKLQNAESLVRPRLALVGDAAHLVHPLAGQGVNLGFHDAECLARVLIGRGLQTDVGDYALLRRYERARQLDIRAMQAITGSLHALFGSDFPGVGSLRNRGLGFINRQQWLKRRLMAHAMT</sequence>
<dbReference type="InterPro" id="IPR018168">
    <property type="entry name" value="Ubi_Hdrlase_CS"/>
</dbReference>
<dbReference type="PANTHER" id="PTHR43876:SF7">
    <property type="entry name" value="UBIQUINONE BIOSYNTHESIS MONOOXYGENASE COQ6, MITOCHONDRIAL"/>
    <property type="match status" value="1"/>
</dbReference>
<name>A0A1J5QEQ0_9ZZZZ</name>
<gene>
    <name evidence="8" type="primary">ubiI_8</name>
    <name evidence="8" type="ORF">GALL_362050</name>
</gene>